<dbReference type="AlphaFoldDB" id="A0A392U3K5"/>
<dbReference type="EMBL" id="LXQA010729539">
    <property type="protein sequence ID" value="MCI68043.1"/>
    <property type="molecule type" value="Genomic_DNA"/>
</dbReference>
<organism evidence="1 2">
    <name type="scientific">Trifolium medium</name>
    <dbReference type="NCBI Taxonomy" id="97028"/>
    <lineage>
        <taxon>Eukaryota</taxon>
        <taxon>Viridiplantae</taxon>
        <taxon>Streptophyta</taxon>
        <taxon>Embryophyta</taxon>
        <taxon>Tracheophyta</taxon>
        <taxon>Spermatophyta</taxon>
        <taxon>Magnoliopsida</taxon>
        <taxon>eudicotyledons</taxon>
        <taxon>Gunneridae</taxon>
        <taxon>Pentapetalae</taxon>
        <taxon>rosids</taxon>
        <taxon>fabids</taxon>
        <taxon>Fabales</taxon>
        <taxon>Fabaceae</taxon>
        <taxon>Papilionoideae</taxon>
        <taxon>50 kb inversion clade</taxon>
        <taxon>NPAAA clade</taxon>
        <taxon>Hologalegina</taxon>
        <taxon>IRL clade</taxon>
        <taxon>Trifolieae</taxon>
        <taxon>Trifolium</taxon>
    </lineage>
</organism>
<protein>
    <submittedName>
        <fullName evidence="1">Uncharacterized protein</fullName>
    </submittedName>
</protein>
<comment type="caution">
    <text evidence="1">The sequence shown here is derived from an EMBL/GenBank/DDBJ whole genome shotgun (WGS) entry which is preliminary data.</text>
</comment>
<feature type="non-terminal residue" evidence="1">
    <location>
        <position position="1"/>
    </location>
</feature>
<proteinExistence type="predicted"/>
<evidence type="ECO:0000313" key="1">
    <source>
        <dbReference type="EMBL" id="MCI68043.1"/>
    </source>
</evidence>
<reference evidence="1 2" key="1">
    <citation type="journal article" date="2018" name="Front. Plant Sci.">
        <title>Red Clover (Trifolium pratense) and Zigzag Clover (T. medium) - A Picture of Genomic Similarities and Differences.</title>
        <authorList>
            <person name="Dluhosova J."/>
            <person name="Istvanek J."/>
            <person name="Nedelnik J."/>
            <person name="Repkova J."/>
        </authorList>
    </citation>
    <scope>NUCLEOTIDE SEQUENCE [LARGE SCALE GENOMIC DNA]</scope>
    <source>
        <strain evidence="2">cv. 10/8</strain>
        <tissue evidence="1">Leaf</tissue>
    </source>
</reference>
<evidence type="ECO:0000313" key="2">
    <source>
        <dbReference type="Proteomes" id="UP000265520"/>
    </source>
</evidence>
<accession>A0A392U3K5</accession>
<keyword evidence="2" id="KW-1185">Reference proteome</keyword>
<sequence>AHQESQGAISAICASRRCAGVLRAVAEDGLEKLYELRVAQENMARRAGQQGWSIR</sequence>
<name>A0A392U3K5_9FABA</name>
<dbReference type="Proteomes" id="UP000265520">
    <property type="component" value="Unassembled WGS sequence"/>
</dbReference>